<evidence type="ECO:0000313" key="2">
    <source>
        <dbReference type="Proteomes" id="UP000054843"/>
    </source>
</evidence>
<evidence type="ECO:0000313" key="1">
    <source>
        <dbReference type="EMBL" id="KRZ63986.1"/>
    </source>
</evidence>
<sequence>MWLPQRFKGVIGSSKHIYYQNILAMINNIKKRGHNKDLKKL</sequence>
<dbReference type="Proteomes" id="UP000054843">
    <property type="component" value="Unassembled WGS sequence"/>
</dbReference>
<comment type="caution">
    <text evidence="1">The sequence shown here is derived from an EMBL/GenBank/DDBJ whole genome shotgun (WGS) entry which is preliminary data.</text>
</comment>
<dbReference type="EMBL" id="JYDO01001621">
    <property type="protein sequence ID" value="KRZ63986.1"/>
    <property type="molecule type" value="Genomic_DNA"/>
</dbReference>
<name>A0A0V1LXR1_9BILA</name>
<organism evidence="1 2">
    <name type="scientific">Trichinella papuae</name>
    <dbReference type="NCBI Taxonomy" id="268474"/>
    <lineage>
        <taxon>Eukaryota</taxon>
        <taxon>Metazoa</taxon>
        <taxon>Ecdysozoa</taxon>
        <taxon>Nematoda</taxon>
        <taxon>Enoplea</taxon>
        <taxon>Dorylaimia</taxon>
        <taxon>Trichinellida</taxon>
        <taxon>Trichinellidae</taxon>
        <taxon>Trichinella</taxon>
    </lineage>
</organism>
<dbReference type="AlphaFoldDB" id="A0A0V1LXR1"/>
<accession>A0A0V1LXR1</accession>
<keyword evidence="2" id="KW-1185">Reference proteome</keyword>
<proteinExistence type="predicted"/>
<gene>
    <name evidence="1" type="ORF">T10_6671</name>
</gene>
<reference evidence="1 2" key="1">
    <citation type="submission" date="2015-01" db="EMBL/GenBank/DDBJ databases">
        <title>Evolution of Trichinella species and genotypes.</title>
        <authorList>
            <person name="Korhonen P.K."/>
            <person name="Edoardo P."/>
            <person name="Giuseppe L.R."/>
            <person name="Gasser R.B."/>
        </authorList>
    </citation>
    <scope>NUCLEOTIDE SEQUENCE [LARGE SCALE GENOMIC DNA]</scope>
    <source>
        <strain evidence="1">ISS1980</strain>
    </source>
</reference>
<protein>
    <submittedName>
        <fullName evidence="1">Uncharacterized protein</fullName>
    </submittedName>
</protein>